<dbReference type="Proteomes" id="UP000006038">
    <property type="component" value="Unassembled WGS sequence"/>
</dbReference>
<dbReference type="PANTHER" id="PTHR47068">
    <property type="entry name" value="OS02G0659100 PROTEIN"/>
    <property type="match status" value="1"/>
</dbReference>
<keyword evidence="1" id="KW-0863">Zinc-finger</keyword>
<reference evidence="3" key="1">
    <citation type="submission" date="2013-04" db="UniProtKB">
        <authorList>
            <consortium name="EnsemblPlants"/>
        </authorList>
    </citation>
    <scope>IDENTIFICATION</scope>
</reference>
<dbReference type="InterPro" id="IPR013087">
    <property type="entry name" value="Znf_C2H2_type"/>
</dbReference>
<evidence type="ECO:0000256" key="1">
    <source>
        <dbReference type="PROSITE-ProRule" id="PRU00042"/>
    </source>
</evidence>
<dbReference type="EnsemblPlants" id="OB02G33950.1">
    <property type="protein sequence ID" value="OB02G33950.1"/>
    <property type="gene ID" value="OB02G33950"/>
</dbReference>
<evidence type="ECO:0000259" key="2">
    <source>
        <dbReference type="PROSITE" id="PS50157"/>
    </source>
</evidence>
<name>J3LFH8_ORYBR</name>
<dbReference type="STRING" id="4533.J3LFH8"/>
<dbReference type="PROSITE" id="PS00028">
    <property type="entry name" value="ZINC_FINGER_C2H2_1"/>
    <property type="match status" value="1"/>
</dbReference>
<keyword evidence="1" id="KW-0862">Zinc</keyword>
<evidence type="ECO:0000313" key="3">
    <source>
        <dbReference type="EnsemblPlants" id="OB02G33950.1"/>
    </source>
</evidence>
<dbReference type="PANTHER" id="PTHR47068:SF1">
    <property type="entry name" value="OS02G0659100 PROTEIN"/>
    <property type="match status" value="1"/>
</dbReference>
<keyword evidence="4" id="KW-1185">Reference proteome</keyword>
<keyword evidence="1" id="KW-0479">Metal-binding</keyword>
<dbReference type="Gramene" id="OB02G33950.1">
    <property type="protein sequence ID" value="OB02G33950.1"/>
    <property type="gene ID" value="OB02G33950"/>
</dbReference>
<dbReference type="InterPro" id="IPR036236">
    <property type="entry name" value="Znf_C2H2_sf"/>
</dbReference>
<dbReference type="Pfam" id="PF13912">
    <property type="entry name" value="zf-C2H2_6"/>
    <property type="match status" value="1"/>
</dbReference>
<sequence>MQVLAGAYSLSNGTCYVNNLSAEICRRFSLYRDRDDDVVGGVDEPSETMTGSLTTAITRPIDPVNRRVMLSSSSSSSHATQPIVVDTDQESYASANKAEERSMLLVPQPILIVAPVMAQMTVIAPQVVPHHVSTVPHGMFECKACKKLFSSHQALGGHRASHKKTFNVGDVGADLLYVLATRRKGLAANNRSVKTLDLSTEFIGAQKKRDD</sequence>
<dbReference type="AlphaFoldDB" id="J3LFH8"/>
<dbReference type="GO" id="GO:0008270">
    <property type="term" value="F:zinc ion binding"/>
    <property type="evidence" value="ECO:0007669"/>
    <property type="project" value="UniProtKB-KW"/>
</dbReference>
<feature type="domain" description="C2H2-type" evidence="2">
    <location>
        <begin position="140"/>
        <end position="162"/>
    </location>
</feature>
<dbReference type="PROSITE" id="PS50157">
    <property type="entry name" value="ZINC_FINGER_C2H2_2"/>
    <property type="match status" value="1"/>
</dbReference>
<organism evidence="3">
    <name type="scientific">Oryza brachyantha</name>
    <name type="common">malo sina</name>
    <dbReference type="NCBI Taxonomy" id="4533"/>
    <lineage>
        <taxon>Eukaryota</taxon>
        <taxon>Viridiplantae</taxon>
        <taxon>Streptophyta</taxon>
        <taxon>Embryophyta</taxon>
        <taxon>Tracheophyta</taxon>
        <taxon>Spermatophyta</taxon>
        <taxon>Magnoliopsida</taxon>
        <taxon>Liliopsida</taxon>
        <taxon>Poales</taxon>
        <taxon>Poaceae</taxon>
        <taxon>BOP clade</taxon>
        <taxon>Oryzoideae</taxon>
        <taxon>Oryzeae</taxon>
        <taxon>Oryzinae</taxon>
        <taxon>Oryza</taxon>
    </lineage>
</organism>
<proteinExistence type="predicted"/>
<dbReference type="HOGENOM" id="CLU_1306534_0_0_1"/>
<dbReference type="SUPFAM" id="SSF57667">
    <property type="entry name" value="beta-beta-alpha zinc fingers"/>
    <property type="match status" value="1"/>
</dbReference>
<protein>
    <recommendedName>
        <fullName evidence="2">C2H2-type domain-containing protein</fullName>
    </recommendedName>
</protein>
<accession>J3LFH8</accession>
<evidence type="ECO:0000313" key="4">
    <source>
        <dbReference type="Proteomes" id="UP000006038"/>
    </source>
</evidence>